<feature type="transmembrane region" description="Helical" evidence="5">
    <location>
        <begin position="86"/>
        <end position="111"/>
    </location>
</feature>
<dbReference type="EMBL" id="MUKB01000012">
    <property type="protein sequence ID" value="OPX18468.1"/>
    <property type="molecule type" value="Genomic_DNA"/>
</dbReference>
<evidence type="ECO:0000256" key="1">
    <source>
        <dbReference type="ARBA" id="ARBA00004141"/>
    </source>
</evidence>
<feature type="transmembrane region" description="Helical" evidence="5">
    <location>
        <begin position="170"/>
        <end position="193"/>
    </location>
</feature>
<keyword evidence="4 5" id="KW-0472">Membrane</keyword>
<evidence type="ECO:0000256" key="4">
    <source>
        <dbReference type="ARBA" id="ARBA00023136"/>
    </source>
</evidence>
<proteinExistence type="predicted"/>
<keyword evidence="2 5" id="KW-0812">Transmembrane</keyword>
<reference evidence="8" key="1">
    <citation type="submission" date="2017-01" db="EMBL/GenBank/DDBJ databases">
        <title>Novel pathways for hydrocarbon cycling and metabolic interdependencies in hydrothermal sediment communities.</title>
        <authorList>
            <person name="Dombrowski N."/>
            <person name="Seitz K."/>
            <person name="Teske A."/>
            <person name="Baker B."/>
        </authorList>
    </citation>
    <scope>NUCLEOTIDE SEQUENCE [LARGE SCALE GENOMIC DNA]</scope>
</reference>
<evidence type="ECO:0000256" key="5">
    <source>
        <dbReference type="SAM" id="Phobius"/>
    </source>
</evidence>
<organism evidence="7 8">
    <name type="scientific">candidate division WOR-3 bacterium 4484_100</name>
    <dbReference type="NCBI Taxonomy" id="1936077"/>
    <lineage>
        <taxon>Bacteria</taxon>
        <taxon>Bacteria division WOR-3</taxon>
    </lineage>
</organism>
<evidence type="ECO:0000259" key="6">
    <source>
        <dbReference type="Pfam" id="PF04893"/>
    </source>
</evidence>
<evidence type="ECO:0000256" key="2">
    <source>
        <dbReference type="ARBA" id="ARBA00022692"/>
    </source>
</evidence>
<feature type="transmembrane region" description="Helical" evidence="5">
    <location>
        <begin position="29"/>
        <end position="48"/>
    </location>
</feature>
<sequence>MKGADMADLLNIFTAPAAVFTKLKEKPKWVTPFLVVVVVIALSSAFTFKLGQEKIMARQEQVMRERGLTDEQIEKAQEFSRGSIPIVFSLIGGALYTTIIILLFSLVLHLLTPVFGGESNFRLTFSVVCYSSLVIALAGILKVILVGITHSPFISTSLTLFAPNLPEKTFLYKFLSGFDFFVIWEMALVALGISITNRIKKDNAYILVFAIWFVSIFIGIGLGRLGGRG</sequence>
<evidence type="ECO:0000313" key="8">
    <source>
        <dbReference type="Proteomes" id="UP000191663"/>
    </source>
</evidence>
<feature type="transmembrane region" description="Helical" evidence="5">
    <location>
        <begin position="123"/>
        <end position="149"/>
    </location>
</feature>
<dbReference type="InterPro" id="IPR006977">
    <property type="entry name" value="Yip1_dom"/>
</dbReference>
<comment type="subcellular location">
    <subcellularLocation>
        <location evidence="1">Membrane</location>
        <topology evidence="1">Multi-pass membrane protein</topology>
    </subcellularLocation>
</comment>
<name>A0A1V4QGJ0_UNCW3</name>
<keyword evidence="3 5" id="KW-1133">Transmembrane helix</keyword>
<dbReference type="AlphaFoldDB" id="A0A1V4QGJ0"/>
<protein>
    <recommendedName>
        <fullName evidence="6">Yip1 domain-containing protein</fullName>
    </recommendedName>
</protein>
<evidence type="ECO:0000313" key="7">
    <source>
        <dbReference type="EMBL" id="OPX18468.1"/>
    </source>
</evidence>
<dbReference type="GO" id="GO:0016020">
    <property type="term" value="C:membrane"/>
    <property type="evidence" value="ECO:0007669"/>
    <property type="project" value="UniProtKB-SubCell"/>
</dbReference>
<feature type="transmembrane region" description="Helical" evidence="5">
    <location>
        <begin position="205"/>
        <end position="225"/>
    </location>
</feature>
<feature type="domain" description="Yip1" evidence="6">
    <location>
        <begin position="11"/>
        <end position="220"/>
    </location>
</feature>
<dbReference type="Pfam" id="PF04893">
    <property type="entry name" value="Yip1"/>
    <property type="match status" value="1"/>
</dbReference>
<evidence type="ECO:0000256" key="3">
    <source>
        <dbReference type="ARBA" id="ARBA00022989"/>
    </source>
</evidence>
<comment type="caution">
    <text evidence="7">The sequence shown here is derived from an EMBL/GenBank/DDBJ whole genome shotgun (WGS) entry which is preliminary data.</text>
</comment>
<dbReference type="Proteomes" id="UP000191663">
    <property type="component" value="Unassembled WGS sequence"/>
</dbReference>
<accession>A0A1V4QGJ0</accession>
<gene>
    <name evidence="7" type="ORF">BXT86_00950</name>
</gene>